<reference evidence="3 4" key="1">
    <citation type="submission" date="2019-02" db="EMBL/GenBank/DDBJ databases">
        <title>Deep-cultivation of Planctomycetes and their phenomic and genomic characterization uncovers novel biology.</title>
        <authorList>
            <person name="Wiegand S."/>
            <person name="Jogler M."/>
            <person name="Boedeker C."/>
            <person name="Pinto D."/>
            <person name="Vollmers J."/>
            <person name="Rivas-Marin E."/>
            <person name="Kohn T."/>
            <person name="Peeters S.H."/>
            <person name="Heuer A."/>
            <person name="Rast P."/>
            <person name="Oberbeckmann S."/>
            <person name="Bunk B."/>
            <person name="Jeske O."/>
            <person name="Meyerdierks A."/>
            <person name="Storesund J.E."/>
            <person name="Kallscheuer N."/>
            <person name="Luecker S."/>
            <person name="Lage O.M."/>
            <person name="Pohl T."/>
            <person name="Merkel B.J."/>
            <person name="Hornburger P."/>
            <person name="Mueller R.-W."/>
            <person name="Bruemmer F."/>
            <person name="Labrenz M."/>
            <person name="Spormann A.M."/>
            <person name="Op den Camp H."/>
            <person name="Overmann J."/>
            <person name="Amann R."/>
            <person name="Jetten M.S.M."/>
            <person name="Mascher T."/>
            <person name="Medema M.H."/>
            <person name="Devos D.P."/>
            <person name="Kaster A.-K."/>
            <person name="Ovreas L."/>
            <person name="Rohde M."/>
            <person name="Galperin M.Y."/>
            <person name="Jogler C."/>
        </authorList>
    </citation>
    <scope>NUCLEOTIDE SEQUENCE [LARGE SCALE GENOMIC DNA]</scope>
    <source>
        <strain evidence="3 4">Pan241w</strain>
    </source>
</reference>
<dbReference type="InterPro" id="IPR027417">
    <property type="entry name" value="P-loop_NTPase"/>
</dbReference>
<dbReference type="GO" id="GO:0005524">
    <property type="term" value="F:ATP binding"/>
    <property type="evidence" value="ECO:0007669"/>
    <property type="project" value="InterPro"/>
</dbReference>
<dbReference type="KEGG" id="gaz:Pan241w_11690"/>
<keyword evidence="1" id="KW-0378">Hydrolase</keyword>
<dbReference type="InterPro" id="IPR014001">
    <property type="entry name" value="Helicase_ATP-bd"/>
</dbReference>
<dbReference type="SMART" id="SM00487">
    <property type="entry name" value="DEXDc"/>
    <property type="match status" value="1"/>
</dbReference>
<dbReference type="GO" id="GO:0006281">
    <property type="term" value="P:DNA repair"/>
    <property type="evidence" value="ECO:0007669"/>
    <property type="project" value="TreeGrafter"/>
</dbReference>
<proteinExistence type="predicted"/>
<keyword evidence="4" id="KW-1185">Reference proteome</keyword>
<dbReference type="GO" id="GO:0016787">
    <property type="term" value="F:hydrolase activity"/>
    <property type="evidence" value="ECO:0007669"/>
    <property type="project" value="UniProtKB-KW"/>
</dbReference>
<dbReference type="RefSeq" id="WP_198000343.1">
    <property type="nucleotide sequence ID" value="NZ_CP036269.1"/>
</dbReference>
<evidence type="ECO:0000259" key="2">
    <source>
        <dbReference type="SMART" id="SM00487"/>
    </source>
</evidence>
<evidence type="ECO:0000313" key="4">
    <source>
        <dbReference type="Proteomes" id="UP000317171"/>
    </source>
</evidence>
<gene>
    <name evidence="3" type="ORF">Pan241w_11690</name>
</gene>
<dbReference type="EMBL" id="CP036269">
    <property type="protein sequence ID" value="QDT41110.1"/>
    <property type="molecule type" value="Genomic_DNA"/>
</dbReference>
<feature type="domain" description="Helicase ATP-binding" evidence="2">
    <location>
        <begin position="94"/>
        <end position="291"/>
    </location>
</feature>
<accession>A0A517RB43</accession>
<dbReference type="Gene3D" id="3.40.50.300">
    <property type="entry name" value="P-loop containing nucleotide triphosphate hydrolases"/>
    <property type="match status" value="1"/>
</dbReference>
<organism evidence="3 4">
    <name type="scientific">Gimesia alba</name>
    <dbReference type="NCBI Taxonomy" id="2527973"/>
    <lineage>
        <taxon>Bacteria</taxon>
        <taxon>Pseudomonadati</taxon>
        <taxon>Planctomycetota</taxon>
        <taxon>Planctomycetia</taxon>
        <taxon>Planctomycetales</taxon>
        <taxon>Planctomycetaceae</taxon>
        <taxon>Gimesia</taxon>
    </lineage>
</organism>
<dbReference type="InterPro" id="IPR038718">
    <property type="entry name" value="SNF2-like_sf"/>
</dbReference>
<protein>
    <recommendedName>
        <fullName evidence="2">Helicase ATP-binding domain-containing protein</fullName>
    </recommendedName>
</protein>
<dbReference type="InterPro" id="IPR000330">
    <property type="entry name" value="SNF2_N"/>
</dbReference>
<dbReference type="Pfam" id="PF00176">
    <property type="entry name" value="SNF2-rel_dom"/>
    <property type="match status" value="1"/>
</dbReference>
<dbReference type="AlphaFoldDB" id="A0A517RB43"/>
<dbReference type="PANTHER" id="PTHR45766:SF6">
    <property type="entry name" value="SWI_SNF-RELATED MATRIX-ASSOCIATED ACTIN-DEPENDENT REGULATOR OF CHROMATIN SUBFAMILY A-LIKE PROTEIN 1"/>
    <property type="match status" value="1"/>
</dbReference>
<dbReference type="Gene3D" id="3.40.50.10810">
    <property type="entry name" value="Tandem AAA-ATPase domain"/>
    <property type="match status" value="1"/>
</dbReference>
<dbReference type="SUPFAM" id="SSF52540">
    <property type="entry name" value="P-loop containing nucleoside triphosphate hydrolases"/>
    <property type="match status" value="2"/>
</dbReference>
<name>A0A517RB43_9PLAN</name>
<evidence type="ECO:0000256" key="1">
    <source>
        <dbReference type="ARBA" id="ARBA00022801"/>
    </source>
</evidence>
<dbReference type="Proteomes" id="UP000317171">
    <property type="component" value="Chromosome"/>
</dbReference>
<evidence type="ECO:0000313" key="3">
    <source>
        <dbReference type="EMBL" id="QDT41110.1"/>
    </source>
</evidence>
<dbReference type="PANTHER" id="PTHR45766">
    <property type="entry name" value="DNA ANNEALING HELICASE AND ENDONUCLEASE ZRANB3 FAMILY MEMBER"/>
    <property type="match status" value="1"/>
</dbReference>
<sequence length="569" mass="65043">MSEYILPVTLHGRKLQLPGPKPRELQNFIESLPNSRWWPEKNLHTCDATPATAWNILSHSPCDVSASDEVTELSHRFLRRYEMFEDTGEQPPVRVLDSWEHQRQAYWFAYHRDSALFNMWMGTGKSKPTVELAINKKCKRVIVLCPSAVLGVWRREFAQWGVPDSCRTLILDKQSWTSKRKAKEADQFLKQCEGSGKCAIIVINYESAWRTAFEKWSLGVHWNMAICDESQKIANANTNQSRYCAKLGMNSDFRLCLSGTPLKKDPLSVFGQFKFLDRGVFGTSWTRFRDRYGIKGNFGDNHIVGYKNTDELSDLISLLTFTVGQDALDLPPVLDIERPVEFDKKAMQTYKIFEQECVTSFGDNILSADNILVKLLRLQQMTSGMVPLDPEYVLGPGGEYEVVATEWEFISDAKRKGLLELLQDFPADEPFVVFCKFKQDLVAIREIAQELGRRYGEISGDRKDLTPDAKMPEGIDLMGVQIQSGGIGIDLTRACCAAYYSIGYSLDDFQQSAARLSRPGQTRPCRFWHLTVRDTIDELIYKTLERRQEINEGVLSYLKEKQQRILQTG</sequence>
<dbReference type="GO" id="GO:0031297">
    <property type="term" value="P:replication fork processing"/>
    <property type="evidence" value="ECO:0007669"/>
    <property type="project" value="TreeGrafter"/>
</dbReference>